<evidence type="ECO:0000256" key="7">
    <source>
        <dbReference type="RuleBase" id="RU003881"/>
    </source>
</evidence>
<evidence type="ECO:0000256" key="3">
    <source>
        <dbReference type="ARBA" id="ARBA00023002"/>
    </source>
</evidence>
<keyword evidence="1 6" id="KW-0285">Flavoprotein</keyword>
<dbReference type="EC" id="1.8.1.9" evidence="6"/>
<reference evidence="9" key="1">
    <citation type="journal article" date="2020" name="mSystems">
        <title>Genome- and Community-Level Interaction Insights into Carbon Utilization and Element Cycling Functions of Hydrothermarchaeota in Hydrothermal Sediment.</title>
        <authorList>
            <person name="Zhou Z."/>
            <person name="Liu Y."/>
            <person name="Xu W."/>
            <person name="Pan J."/>
            <person name="Luo Z.H."/>
            <person name="Li M."/>
        </authorList>
    </citation>
    <scope>NUCLEOTIDE SEQUENCE [LARGE SCALE GENOMIC DNA]</scope>
    <source>
        <strain evidence="9">SpSt-417</strain>
    </source>
</reference>
<feature type="domain" description="FAD/NAD(P)-binding" evidence="8">
    <location>
        <begin position="6"/>
        <end position="295"/>
    </location>
</feature>
<evidence type="ECO:0000259" key="8">
    <source>
        <dbReference type="Pfam" id="PF07992"/>
    </source>
</evidence>
<keyword evidence="4" id="KW-1015">Disulfide bond</keyword>
<dbReference type="InterPro" id="IPR005982">
    <property type="entry name" value="Thioredox_Rdtase"/>
</dbReference>
<dbReference type="InterPro" id="IPR036188">
    <property type="entry name" value="FAD/NAD-bd_sf"/>
</dbReference>
<comment type="cofactor">
    <cofactor evidence="7">
        <name>FAD</name>
        <dbReference type="ChEBI" id="CHEBI:57692"/>
    </cofactor>
    <text evidence="7">Binds 1 FAD per subunit.</text>
</comment>
<keyword evidence="5 6" id="KW-0676">Redox-active center</keyword>
<dbReference type="PRINTS" id="PR00368">
    <property type="entry name" value="FADPNR"/>
</dbReference>
<comment type="similarity">
    <text evidence="6">Belongs to the class-II pyridine nucleotide-disulfide oxidoreductase family.</text>
</comment>
<dbReference type="NCBIfam" id="TIGR01292">
    <property type="entry name" value="TRX_reduct"/>
    <property type="match status" value="1"/>
</dbReference>
<name>A0A7C4XGB4_UNCKA</name>
<comment type="subunit">
    <text evidence="6">Homodimer.</text>
</comment>
<evidence type="ECO:0000256" key="5">
    <source>
        <dbReference type="ARBA" id="ARBA00023284"/>
    </source>
</evidence>
<dbReference type="AlphaFoldDB" id="A0A7C4XGB4"/>
<dbReference type="SUPFAM" id="SSF51905">
    <property type="entry name" value="FAD/NAD(P)-binding domain"/>
    <property type="match status" value="1"/>
</dbReference>
<dbReference type="InterPro" id="IPR050097">
    <property type="entry name" value="Ferredoxin-NADP_redctase_2"/>
</dbReference>
<dbReference type="InterPro" id="IPR023753">
    <property type="entry name" value="FAD/NAD-binding_dom"/>
</dbReference>
<protein>
    <recommendedName>
        <fullName evidence="6">Thioredoxin reductase</fullName>
        <ecNumber evidence="6">1.8.1.9</ecNumber>
    </recommendedName>
</protein>
<comment type="catalytic activity">
    <reaction evidence="6">
        <text>[thioredoxin]-dithiol + NADP(+) = [thioredoxin]-disulfide + NADPH + H(+)</text>
        <dbReference type="Rhea" id="RHEA:20345"/>
        <dbReference type="Rhea" id="RHEA-COMP:10698"/>
        <dbReference type="Rhea" id="RHEA-COMP:10700"/>
        <dbReference type="ChEBI" id="CHEBI:15378"/>
        <dbReference type="ChEBI" id="CHEBI:29950"/>
        <dbReference type="ChEBI" id="CHEBI:50058"/>
        <dbReference type="ChEBI" id="CHEBI:57783"/>
        <dbReference type="ChEBI" id="CHEBI:58349"/>
        <dbReference type="EC" id="1.8.1.9"/>
    </reaction>
</comment>
<evidence type="ECO:0000313" key="9">
    <source>
        <dbReference type="EMBL" id="HGW29494.1"/>
    </source>
</evidence>
<dbReference type="GO" id="GO:0019430">
    <property type="term" value="P:removal of superoxide radicals"/>
    <property type="evidence" value="ECO:0007669"/>
    <property type="project" value="UniProtKB-UniRule"/>
</dbReference>
<dbReference type="Gene3D" id="3.50.50.60">
    <property type="entry name" value="FAD/NAD(P)-binding domain"/>
    <property type="match status" value="2"/>
</dbReference>
<dbReference type="GO" id="GO:0004791">
    <property type="term" value="F:thioredoxin-disulfide reductase (NADPH) activity"/>
    <property type="evidence" value="ECO:0007669"/>
    <property type="project" value="UniProtKB-UniRule"/>
</dbReference>
<dbReference type="PRINTS" id="PR00469">
    <property type="entry name" value="PNDRDTASEII"/>
</dbReference>
<dbReference type="PANTHER" id="PTHR48105">
    <property type="entry name" value="THIOREDOXIN REDUCTASE 1-RELATED-RELATED"/>
    <property type="match status" value="1"/>
</dbReference>
<evidence type="ECO:0000256" key="6">
    <source>
        <dbReference type="RuleBase" id="RU003880"/>
    </source>
</evidence>
<accession>A0A7C4XGB4</accession>
<comment type="caution">
    <text evidence="9">The sequence shown here is derived from an EMBL/GenBank/DDBJ whole genome shotgun (WGS) entry which is preliminary data.</text>
</comment>
<sequence length="313" mass="32968">MNETVYDVIIIGGGPAGLTAAIYTSRASLKTLILAGQPAGGQLTLTSEVENFPGFPDGIMGPELIGLMQKQAIKFGAEYVEENAAKITGSAEKGFSVVSGSGNEYKAKTIIVASGASAKWLPLESVQRLRGKGVSACATCDGFFFKGKVVAVVGGGDSAMEEALFLTKFSPKVYVLTRGGKDSLKASKIMLKRAQENEKIEFVFDTEVLEVIGENAVSGIKIKNTQSGEEKVFDDVKGLFMAIGHKPNTDFLAGLVDLGPLGYVVPVDNTKTNVEGIFVAGDVGDWKYRQAVSAAGFGCVAALDVEKYLAGKE</sequence>
<gene>
    <name evidence="9" type="primary">trxB</name>
    <name evidence="9" type="ORF">ENR63_01040</name>
</gene>
<proteinExistence type="inferred from homology"/>
<dbReference type="GO" id="GO:0005737">
    <property type="term" value="C:cytoplasm"/>
    <property type="evidence" value="ECO:0007669"/>
    <property type="project" value="InterPro"/>
</dbReference>
<evidence type="ECO:0000256" key="4">
    <source>
        <dbReference type="ARBA" id="ARBA00023157"/>
    </source>
</evidence>
<organism evidence="9">
    <name type="scientific">candidate division WWE3 bacterium</name>
    <dbReference type="NCBI Taxonomy" id="2053526"/>
    <lineage>
        <taxon>Bacteria</taxon>
        <taxon>Katanobacteria</taxon>
    </lineage>
</organism>
<evidence type="ECO:0000256" key="1">
    <source>
        <dbReference type="ARBA" id="ARBA00022630"/>
    </source>
</evidence>
<dbReference type="InterPro" id="IPR008255">
    <property type="entry name" value="Pyr_nucl-diS_OxRdtase_2_AS"/>
</dbReference>
<keyword evidence="3 6" id="KW-0560">Oxidoreductase</keyword>
<dbReference type="PROSITE" id="PS00573">
    <property type="entry name" value="PYRIDINE_REDOX_2"/>
    <property type="match status" value="1"/>
</dbReference>
<evidence type="ECO:0000256" key="2">
    <source>
        <dbReference type="ARBA" id="ARBA00022827"/>
    </source>
</evidence>
<keyword evidence="2 6" id="KW-0274">FAD</keyword>
<keyword evidence="7" id="KW-0521">NADP</keyword>
<dbReference type="EMBL" id="DSRT01000055">
    <property type="protein sequence ID" value="HGW29494.1"/>
    <property type="molecule type" value="Genomic_DNA"/>
</dbReference>
<dbReference type="Pfam" id="PF07992">
    <property type="entry name" value="Pyr_redox_2"/>
    <property type="match status" value="1"/>
</dbReference>